<dbReference type="GO" id="GO:0003723">
    <property type="term" value="F:RNA binding"/>
    <property type="evidence" value="ECO:0007669"/>
    <property type="project" value="UniProtKB-KW"/>
</dbReference>
<dbReference type="PROSITE" id="PS50889">
    <property type="entry name" value="S4"/>
    <property type="match status" value="1"/>
</dbReference>
<feature type="domain" description="Pseudouridine synthase RsuA/RluA-like" evidence="7">
    <location>
        <begin position="85"/>
        <end position="238"/>
    </location>
</feature>
<protein>
    <recommendedName>
        <fullName evidence="6">Pseudouridine synthase</fullName>
        <ecNumber evidence="6">5.4.99.-</ecNumber>
    </recommendedName>
</protein>
<dbReference type="PROSITE" id="PS01129">
    <property type="entry name" value="PSI_RLU"/>
    <property type="match status" value="1"/>
</dbReference>
<dbReference type="PANTHER" id="PTHR21600">
    <property type="entry name" value="MITOCHONDRIAL RNA PSEUDOURIDINE SYNTHASE"/>
    <property type="match status" value="1"/>
</dbReference>
<dbReference type="FunFam" id="3.30.2350.10:FF:000005">
    <property type="entry name" value="Pseudouridine synthase"/>
    <property type="match status" value="1"/>
</dbReference>
<dbReference type="GO" id="GO:0000455">
    <property type="term" value="P:enzyme-directed rRNA pseudouridine synthesis"/>
    <property type="evidence" value="ECO:0007669"/>
    <property type="project" value="TreeGrafter"/>
</dbReference>
<dbReference type="OrthoDB" id="9807829at2"/>
<dbReference type="InterPro" id="IPR006225">
    <property type="entry name" value="PsdUridine_synth_RluC/D"/>
</dbReference>
<comment type="catalytic activity">
    <reaction evidence="1 6">
        <text>a uridine in RNA = a pseudouridine in RNA</text>
        <dbReference type="Rhea" id="RHEA:48348"/>
        <dbReference type="Rhea" id="RHEA-COMP:12068"/>
        <dbReference type="Rhea" id="RHEA-COMP:12069"/>
        <dbReference type="ChEBI" id="CHEBI:65314"/>
        <dbReference type="ChEBI" id="CHEBI:65315"/>
    </reaction>
</comment>
<keyword evidence="9" id="KW-1185">Reference proteome</keyword>
<dbReference type="GO" id="GO:0009982">
    <property type="term" value="F:pseudouridine synthase activity"/>
    <property type="evidence" value="ECO:0007669"/>
    <property type="project" value="InterPro"/>
</dbReference>
<dbReference type="Proteomes" id="UP000191200">
    <property type="component" value="Chromosome"/>
</dbReference>
<evidence type="ECO:0000313" key="8">
    <source>
        <dbReference type="EMBL" id="APB31833.1"/>
    </source>
</evidence>
<dbReference type="GO" id="GO:0140098">
    <property type="term" value="F:catalytic activity, acting on RNA"/>
    <property type="evidence" value="ECO:0007669"/>
    <property type="project" value="UniProtKB-ARBA"/>
</dbReference>
<reference evidence="8 9" key="1">
    <citation type="submission" date="2016-09" db="EMBL/GenBank/DDBJ databases">
        <title>Vagococcus teuberi sp. nov., isolated from the Malian artisanal sour milk fene.</title>
        <authorList>
            <person name="Wullschleger S."/>
            <person name="Seifert C."/>
            <person name="Baumgartner S."/>
            <person name="Lacroix C."/>
            <person name="Bonfoh B."/>
            <person name="Stevens M.J."/>
            <person name="Meile L."/>
        </authorList>
    </citation>
    <scope>NUCLEOTIDE SEQUENCE [LARGE SCALE GENOMIC DNA]</scope>
    <source>
        <strain evidence="8 9">DSM 21459</strain>
    </source>
</reference>
<dbReference type="InterPro" id="IPR050188">
    <property type="entry name" value="RluA_PseudoU_synthase"/>
</dbReference>
<evidence type="ECO:0000256" key="5">
    <source>
        <dbReference type="PROSITE-ProRule" id="PRU00182"/>
    </source>
</evidence>
<dbReference type="EMBL" id="CP017267">
    <property type="protein sequence ID" value="APB31833.1"/>
    <property type="molecule type" value="Genomic_DNA"/>
</dbReference>
<evidence type="ECO:0000256" key="2">
    <source>
        <dbReference type="ARBA" id="ARBA00010876"/>
    </source>
</evidence>
<dbReference type="STRING" id="519472.BHY08_08390"/>
<evidence type="ECO:0000256" key="3">
    <source>
        <dbReference type="ARBA" id="ARBA00023235"/>
    </source>
</evidence>
<evidence type="ECO:0000313" key="9">
    <source>
        <dbReference type="Proteomes" id="UP000191200"/>
    </source>
</evidence>
<evidence type="ECO:0000256" key="4">
    <source>
        <dbReference type="PIRSR" id="PIRSR606225-1"/>
    </source>
</evidence>
<keyword evidence="5" id="KW-0694">RNA-binding</keyword>
<evidence type="ECO:0000256" key="6">
    <source>
        <dbReference type="RuleBase" id="RU362028"/>
    </source>
</evidence>
<feature type="active site" evidence="4">
    <location>
        <position position="133"/>
    </location>
</feature>
<accession>A0A1J0A7E2</accession>
<evidence type="ECO:0000256" key="1">
    <source>
        <dbReference type="ARBA" id="ARBA00000073"/>
    </source>
</evidence>
<dbReference type="EC" id="5.4.99.-" evidence="6"/>
<name>A0A1J0A7E2_9ENTE</name>
<dbReference type="AlphaFoldDB" id="A0A1J0A7E2"/>
<evidence type="ECO:0000259" key="7">
    <source>
        <dbReference type="Pfam" id="PF00849"/>
    </source>
</evidence>
<dbReference type="Gene3D" id="3.30.2350.10">
    <property type="entry name" value="Pseudouridine synthase"/>
    <property type="match status" value="1"/>
</dbReference>
<dbReference type="Pfam" id="PF00849">
    <property type="entry name" value="PseudoU_synth_2"/>
    <property type="match status" value="1"/>
</dbReference>
<dbReference type="InterPro" id="IPR006145">
    <property type="entry name" value="PsdUridine_synth_RsuA/RluA"/>
</dbReference>
<dbReference type="PANTHER" id="PTHR21600:SF35">
    <property type="entry name" value="PSEUDOURIDINE SYNTHASE"/>
    <property type="match status" value="1"/>
</dbReference>
<gene>
    <name evidence="8" type="ORF">BHY08_08390</name>
</gene>
<dbReference type="SUPFAM" id="SSF55120">
    <property type="entry name" value="Pseudouridine synthase"/>
    <property type="match status" value="1"/>
</dbReference>
<proteinExistence type="inferred from homology"/>
<dbReference type="CDD" id="cd02869">
    <property type="entry name" value="PseudoU_synth_RluA_like"/>
    <property type="match status" value="1"/>
</dbReference>
<keyword evidence="3 6" id="KW-0413">Isomerase</keyword>
<comment type="function">
    <text evidence="6">Responsible for synthesis of pseudouridine from uracil.</text>
</comment>
<dbReference type="InterPro" id="IPR006224">
    <property type="entry name" value="PsdUridine_synth_RluA-like_CS"/>
</dbReference>
<dbReference type="KEGG" id="vte:BHY08_08390"/>
<dbReference type="NCBIfam" id="TIGR00005">
    <property type="entry name" value="rluA_subfam"/>
    <property type="match status" value="1"/>
</dbReference>
<sequence length="294" mass="33771">MRFSWTVDEDKITLKRFLNNQGVSRRLLAKIKFQGGTLLVNKQVRNTKFEVKLGDIVTIIIPDEGEHETMLPFESSLDIVYEDDHLLIVNKPTEVASIPSQYHKNGTMANYVKYYYNQQNYVNRVIHVVTRLDRDTTGLMMFAKHGFAHAMMDKQLQSGELKKYYHALVGGDLSRLSEHEMIDLPIGRDETSIIKRCVIEGGQQALTEYTLVEKNQDIAQVSVQLHTGRTHQIRVHFSEIGCPLIGDELYGGDLTKGLNRQALHCQKLVFLHPFTREELTFELPLPNDMKELIE</sequence>
<organism evidence="8 9">
    <name type="scientific">Vagococcus teuberi</name>
    <dbReference type="NCBI Taxonomy" id="519472"/>
    <lineage>
        <taxon>Bacteria</taxon>
        <taxon>Bacillati</taxon>
        <taxon>Bacillota</taxon>
        <taxon>Bacilli</taxon>
        <taxon>Lactobacillales</taxon>
        <taxon>Enterococcaceae</taxon>
        <taxon>Vagococcus</taxon>
    </lineage>
</organism>
<dbReference type="InterPro" id="IPR020103">
    <property type="entry name" value="PsdUridine_synth_cat_dom_sf"/>
</dbReference>
<dbReference type="RefSeq" id="WP_071457438.1">
    <property type="nucleotide sequence ID" value="NZ_CABJEN010000002.1"/>
</dbReference>
<comment type="similarity">
    <text evidence="2 6">Belongs to the pseudouridine synthase RluA family.</text>
</comment>